<feature type="compositionally biased region" description="Low complexity" evidence="1">
    <location>
        <begin position="56"/>
        <end position="65"/>
    </location>
</feature>
<feature type="region of interest" description="Disordered" evidence="1">
    <location>
        <begin position="1"/>
        <end position="32"/>
    </location>
</feature>
<feature type="region of interest" description="Disordered" evidence="1">
    <location>
        <begin position="46"/>
        <end position="65"/>
    </location>
</feature>
<feature type="compositionally biased region" description="Acidic residues" evidence="1">
    <location>
        <begin position="46"/>
        <end position="55"/>
    </location>
</feature>
<comment type="caution">
    <text evidence="2">The sequence shown here is derived from an EMBL/GenBank/DDBJ whole genome shotgun (WGS) entry which is preliminary data.</text>
</comment>
<evidence type="ECO:0000256" key="1">
    <source>
        <dbReference type="SAM" id="MobiDB-lite"/>
    </source>
</evidence>
<gene>
    <name evidence="2" type="ORF">JBS370_LOCUS36316</name>
</gene>
<dbReference type="Proteomes" id="UP000663836">
    <property type="component" value="Unassembled WGS sequence"/>
</dbReference>
<feature type="compositionally biased region" description="Acidic residues" evidence="1">
    <location>
        <begin position="1"/>
        <end position="13"/>
    </location>
</feature>
<dbReference type="EMBL" id="CAJOBD010014099">
    <property type="protein sequence ID" value="CAF4196822.1"/>
    <property type="molecule type" value="Genomic_DNA"/>
</dbReference>
<dbReference type="AlphaFoldDB" id="A0A820B7J6"/>
<sequence length="65" mass="7340">MELDGNNEVDDESCGLYASEDNNESDSDFDYNNLADSLDELRVLEEDSDTNEEEMNSMNESHAVD</sequence>
<evidence type="ECO:0000313" key="2">
    <source>
        <dbReference type="EMBL" id="CAF4196822.1"/>
    </source>
</evidence>
<evidence type="ECO:0000313" key="3">
    <source>
        <dbReference type="Proteomes" id="UP000663836"/>
    </source>
</evidence>
<name>A0A820B7J6_9BILA</name>
<feature type="non-terminal residue" evidence="2">
    <location>
        <position position="65"/>
    </location>
</feature>
<protein>
    <submittedName>
        <fullName evidence="2">Uncharacterized protein</fullName>
    </submittedName>
</protein>
<reference evidence="2" key="1">
    <citation type="submission" date="2021-02" db="EMBL/GenBank/DDBJ databases">
        <authorList>
            <person name="Nowell W R."/>
        </authorList>
    </citation>
    <scope>NUCLEOTIDE SEQUENCE</scope>
</reference>
<accession>A0A820B7J6</accession>
<organism evidence="2 3">
    <name type="scientific">Rotaria sordida</name>
    <dbReference type="NCBI Taxonomy" id="392033"/>
    <lineage>
        <taxon>Eukaryota</taxon>
        <taxon>Metazoa</taxon>
        <taxon>Spiralia</taxon>
        <taxon>Gnathifera</taxon>
        <taxon>Rotifera</taxon>
        <taxon>Eurotatoria</taxon>
        <taxon>Bdelloidea</taxon>
        <taxon>Philodinida</taxon>
        <taxon>Philodinidae</taxon>
        <taxon>Rotaria</taxon>
    </lineage>
</organism>
<proteinExistence type="predicted"/>